<accession>A0A1G1ZUF2</accession>
<evidence type="ECO:0000256" key="1">
    <source>
        <dbReference type="ARBA" id="ARBA00022679"/>
    </source>
</evidence>
<dbReference type="PANTHER" id="PTHR23359">
    <property type="entry name" value="NUCLEOTIDE KINASE"/>
    <property type="match status" value="1"/>
</dbReference>
<evidence type="ECO:0000313" key="8">
    <source>
        <dbReference type="Proteomes" id="UP000176284"/>
    </source>
</evidence>
<dbReference type="InterPro" id="IPR000850">
    <property type="entry name" value="Adenylat/UMP-CMP_kin"/>
</dbReference>
<keyword evidence="4 5" id="KW-0418">Kinase</keyword>
<evidence type="ECO:0000256" key="3">
    <source>
        <dbReference type="ARBA" id="ARBA00022741"/>
    </source>
</evidence>
<dbReference type="Gene3D" id="3.40.50.300">
    <property type="entry name" value="P-loop containing nucleotide triphosphate hydrolases"/>
    <property type="match status" value="1"/>
</dbReference>
<comment type="subcellular location">
    <subcellularLocation>
        <location evidence="6">Cytoplasm</location>
    </subcellularLocation>
</comment>
<dbReference type="AlphaFoldDB" id="A0A1G1ZUF2"/>
<evidence type="ECO:0000313" key="7">
    <source>
        <dbReference type="EMBL" id="OGY68333.1"/>
    </source>
</evidence>
<evidence type="ECO:0000256" key="4">
    <source>
        <dbReference type="ARBA" id="ARBA00022777"/>
    </source>
</evidence>
<evidence type="ECO:0000256" key="2">
    <source>
        <dbReference type="ARBA" id="ARBA00022727"/>
    </source>
</evidence>
<keyword evidence="1 5" id="KW-0808">Transferase</keyword>
<dbReference type="GO" id="GO:0005737">
    <property type="term" value="C:cytoplasm"/>
    <property type="evidence" value="ECO:0007669"/>
    <property type="project" value="UniProtKB-SubCell"/>
</dbReference>
<comment type="subunit">
    <text evidence="6">Monomer.</text>
</comment>
<evidence type="ECO:0000256" key="6">
    <source>
        <dbReference type="RuleBase" id="RU003331"/>
    </source>
</evidence>
<keyword evidence="3 6" id="KW-0547">Nucleotide-binding</keyword>
<dbReference type="EC" id="2.7.4.3" evidence="6"/>
<protein>
    <recommendedName>
        <fullName evidence="6">Adenylate kinase</fullName>
        <ecNumber evidence="6">2.7.4.3</ecNumber>
    </recommendedName>
</protein>
<comment type="catalytic activity">
    <reaction evidence="6">
        <text>AMP + ATP = 2 ADP</text>
        <dbReference type="Rhea" id="RHEA:12973"/>
        <dbReference type="ChEBI" id="CHEBI:30616"/>
        <dbReference type="ChEBI" id="CHEBI:456215"/>
        <dbReference type="ChEBI" id="CHEBI:456216"/>
        <dbReference type="EC" id="2.7.4.3"/>
    </reaction>
</comment>
<keyword evidence="6" id="KW-0067">ATP-binding</keyword>
<dbReference type="Proteomes" id="UP000176284">
    <property type="component" value="Unassembled WGS sequence"/>
</dbReference>
<keyword evidence="2" id="KW-0545">Nucleotide biosynthesis</keyword>
<dbReference type="GO" id="GO:0005524">
    <property type="term" value="F:ATP binding"/>
    <property type="evidence" value="ECO:0007669"/>
    <property type="project" value="UniProtKB-KW"/>
</dbReference>
<dbReference type="CDD" id="cd01428">
    <property type="entry name" value="ADK"/>
    <property type="match status" value="1"/>
</dbReference>
<sequence>MKKVIIIYGPPGAGKGTQANLLAAKLGFLHFDTGKYLERFVHDPENQKNPIIKKERVLFDAGKLCTPGWVLKIVRQKTIELSRSNFGLVFSGSPRTVFEAFGDSKNQGLIEAFEKYYGKKNIIPIVLQVSPKTSVLRNSSRLVCFVCGTVVLSGNCVGKMCPICASPLERRTLDTPEIIKTRLKEYAARTEPILDGLKKRGYRPQEINGEPLPYTVFKNIVRKIKLS</sequence>
<dbReference type="SUPFAM" id="SSF52540">
    <property type="entry name" value="P-loop containing nucleoside triphosphate hydrolases"/>
    <property type="match status" value="1"/>
</dbReference>
<comment type="caution">
    <text evidence="7">The sequence shown here is derived from an EMBL/GenBank/DDBJ whole genome shotgun (WGS) entry which is preliminary data.</text>
</comment>
<organism evidence="7 8">
    <name type="scientific">Candidatus Harrisonbacteria bacterium RIFCSPLOWO2_02_FULL_45_10c</name>
    <dbReference type="NCBI Taxonomy" id="1798410"/>
    <lineage>
        <taxon>Bacteria</taxon>
        <taxon>Candidatus Harrisoniibacteriota</taxon>
    </lineage>
</organism>
<dbReference type="PRINTS" id="PR00094">
    <property type="entry name" value="ADENYLTKNASE"/>
</dbReference>
<comment type="similarity">
    <text evidence="5">Belongs to the adenylate kinase family.</text>
</comment>
<dbReference type="GO" id="GO:0004017">
    <property type="term" value="F:AMP kinase activity"/>
    <property type="evidence" value="ECO:0007669"/>
    <property type="project" value="UniProtKB-EC"/>
</dbReference>
<dbReference type="InterPro" id="IPR027417">
    <property type="entry name" value="P-loop_NTPase"/>
</dbReference>
<evidence type="ECO:0000256" key="5">
    <source>
        <dbReference type="RuleBase" id="RU003330"/>
    </source>
</evidence>
<name>A0A1G1ZUF2_9BACT</name>
<dbReference type="STRING" id="1798410.A3H63_02830"/>
<dbReference type="Pfam" id="PF00406">
    <property type="entry name" value="ADK"/>
    <property type="match status" value="1"/>
</dbReference>
<reference evidence="7 8" key="1">
    <citation type="journal article" date="2016" name="Nat. Commun.">
        <title>Thousands of microbial genomes shed light on interconnected biogeochemical processes in an aquifer system.</title>
        <authorList>
            <person name="Anantharaman K."/>
            <person name="Brown C.T."/>
            <person name="Hug L.A."/>
            <person name="Sharon I."/>
            <person name="Castelle C.J."/>
            <person name="Probst A.J."/>
            <person name="Thomas B.C."/>
            <person name="Singh A."/>
            <person name="Wilkins M.J."/>
            <person name="Karaoz U."/>
            <person name="Brodie E.L."/>
            <person name="Williams K.H."/>
            <person name="Hubbard S.S."/>
            <person name="Banfield J.F."/>
        </authorList>
    </citation>
    <scope>NUCLEOTIDE SEQUENCE [LARGE SCALE GENOMIC DNA]</scope>
</reference>
<proteinExistence type="inferred from homology"/>
<dbReference type="EMBL" id="MHJM01000002">
    <property type="protein sequence ID" value="OGY68333.1"/>
    <property type="molecule type" value="Genomic_DNA"/>
</dbReference>
<gene>
    <name evidence="7" type="ORF">A3H63_02830</name>
</gene>